<dbReference type="PANTHER" id="PTHR43394">
    <property type="entry name" value="ATP-DEPENDENT PERMEASE MDL1, MITOCHONDRIAL"/>
    <property type="match status" value="1"/>
</dbReference>
<keyword evidence="4 11" id="KW-0067">ATP-binding</keyword>
<comment type="subcellular location">
    <subcellularLocation>
        <location evidence="1">Cell membrane</location>
        <topology evidence="1">Multi-pass membrane protein</topology>
    </subcellularLocation>
</comment>
<dbReference type="EMBL" id="FONV01000019">
    <property type="protein sequence ID" value="SFF73064.1"/>
    <property type="molecule type" value="Genomic_DNA"/>
</dbReference>
<dbReference type="GO" id="GO:0015421">
    <property type="term" value="F:ABC-type oligopeptide transporter activity"/>
    <property type="evidence" value="ECO:0007669"/>
    <property type="project" value="TreeGrafter"/>
</dbReference>
<keyword evidence="2 8" id="KW-0812">Transmembrane</keyword>
<dbReference type="InterPro" id="IPR011527">
    <property type="entry name" value="ABC1_TM_dom"/>
</dbReference>
<dbReference type="PANTHER" id="PTHR43394:SF1">
    <property type="entry name" value="ATP-BINDING CASSETTE SUB-FAMILY B MEMBER 10, MITOCHONDRIAL"/>
    <property type="match status" value="1"/>
</dbReference>
<dbReference type="Pfam" id="PF00005">
    <property type="entry name" value="ABC_tran"/>
    <property type="match status" value="1"/>
</dbReference>
<dbReference type="InterPro" id="IPR003593">
    <property type="entry name" value="AAA+_ATPase"/>
</dbReference>
<feature type="domain" description="ABC transporter" evidence="9">
    <location>
        <begin position="415"/>
        <end position="658"/>
    </location>
</feature>
<keyword evidence="6 8" id="KW-0472">Membrane</keyword>
<dbReference type="PROSITE" id="PS50929">
    <property type="entry name" value="ABC_TM1F"/>
    <property type="match status" value="1"/>
</dbReference>
<dbReference type="Proteomes" id="UP000199645">
    <property type="component" value="Unassembled WGS sequence"/>
</dbReference>
<evidence type="ECO:0000313" key="12">
    <source>
        <dbReference type="Proteomes" id="UP000199645"/>
    </source>
</evidence>
<dbReference type="Pfam" id="PF00664">
    <property type="entry name" value="ABC_membrane"/>
    <property type="match status" value="1"/>
</dbReference>
<gene>
    <name evidence="11" type="ORF">SAMN05421541_119147</name>
</gene>
<evidence type="ECO:0000256" key="6">
    <source>
        <dbReference type="ARBA" id="ARBA00023136"/>
    </source>
</evidence>
<dbReference type="InterPro" id="IPR003439">
    <property type="entry name" value="ABC_transporter-like_ATP-bd"/>
</dbReference>
<evidence type="ECO:0000256" key="7">
    <source>
        <dbReference type="SAM" id="MobiDB-lite"/>
    </source>
</evidence>
<dbReference type="GO" id="GO:0016887">
    <property type="term" value="F:ATP hydrolysis activity"/>
    <property type="evidence" value="ECO:0007669"/>
    <property type="project" value="InterPro"/>
</dbReference>
<evidence type="ECO:0000313" key="11">
    <source>
        <dbReference type="EMBL" id="SFF73064.1"/>
    </source>
</evidence>
<feature type="compositionally biased region" description="Polar residues" evidence="7">
    <location>
        <begin position="1"/>
        <end position="12"/>
    </location>
</feature>
<dbReference type="InterPro" id="IPR036640">
    <property type="entry name" value="ABC1_TM_sf"/>
</dbReference>
<dbReference type="Gene3D" id="1.20.1560.10">
    <property type="entry name" value="ABC transporter type 1, transmembrane domain"/>
    <property type="match status" value="1"/>
</dbReference>
<dbReference type="GO" id="GO:0005886">
    <property type="term" value="C:plasma membrane"/>
    <property type="evidence" value="ECO:0007669"/>
    <property type="project" value="UniProtKB-SubCell"/>
</dbReference>
<sequence>MPGLSHSGSAGLTNRRIGGPRRVAGARRRPPSGTGRGVTRIPAPRADAVLPELRPSWWETGVRARAESGMLGLFTELPGLIAKAVRVAWRADRMRTVLVTVATAGSGAMAAFGLIATQRVLIELFAGGPTPDRVRAAMPALVWLAAAAAVRGALGMLTGYALNGLTPRVHLLVERELFEHTTAVDLKAFDDDTFAEGMERATRGTEAAIELVQNTMNLFAGLVSLIAVTVAVITVHPLLLLALLVATVPTGYAALRAGHVRFQSYLASSTRRRRQWVLQRLMAERDSAAELRTYGLRGFLLGLYDRVMGAQIAAELRVAQRVTTTTSVGAAIGGLALTGVYVLLGALLLNGRIPLAAAATCVIAVQAAQRSLAQVTFQIDRVYASGQFFNEYVRFLTAAAGHLPEARTAPAPEPLRTLAVEHVCLSYPDRDRPALDDVTLGIRAGETIALVGENGSGKSTLAAIIAGLRAPTSGTIHWNGRPYPEWDSAGLLAHIAVALQDHNRWPFSAATNIAMGDVDAPADPRRIEAAAVRAAAHQMIEDLPHGYDTLLDRTFKDGQDLSGGQWQRITAARAFLRDAPLLIMDEPSSALDPRAEEALFRALRGRQGTHTTILITHRLANITHADQIFVLDRGALVESGTHHELMAADGLYAQLFTMQAAGYQACA</sequence>
<feature type="domain" description="ABC transmembrane type-1" evidence="10">
    <location>
        <begin position="97"/>
        <end position="384"/>
    </location>
</feature>
<protein>
    <submittedName>
        <fullName evidence="11">ATP-binding cassette, subfamily B</fullName>
    </submittedName>
</protein>
<evidence type="ECO:0000256" key="2">
    <source>
        <dbReference type="ARBA" id="ARBA00022692"/>
    </source>
</evidence>
<reference evidence="11 12" key="1">
    <citation type="submission" date="2016-10" db="EMBL/GenBank/DDBJ databases">
        <authorList>
            <person name="de Groot N.N."/>
        </authorList>
    </citation>
    <scope>NUCLEOTIDE SEQUENCE [LARGE SCALE GENOMIC DNA]</scope>
    <source>
        <strain evidence="11 12">DSM 43019</strain>
    </source>
</reference>
<dbReference type="SMART" id="SM00382">
    <property type="entry name" value="AAA"/>
    <property type="match status" value="1"/>
</dbReference>
<feature type="transmembrane region" description="Helical" evidence="8">
    <location>
        <begin position="96"/>
        <end position="116"/>
    </location>
</feature>
<dbReference type="SUPFAM" id="SSF52540">
    <property type="entry name" value="P-loop containing nucleoside triphosphate hydrolases"/>
    <property type="match status" value="1"/>
</dbReference>
<evidence type="ECO:0000259" key="10">
    <source>
        <dbReference type="PROSITE" id="PS50929"/>
    </source>
</evidence>
<evidence type="ECO:0000259" key="9">
    <source>
        <dbReference type="PROSITE" id="PS50893"/>
    </source>
</evidence>
<dbReference type="Gene3D" id="3.40.50.300">
    <property type="entry name" value="P-loop containing nucleotide triphosphate hydrolases"/>
    <property type="match status" value="1"/>
</dbReference>
<proteinExistence type="predicted"/>
<name>A0A1I2L1A3_9ACTN</name>
<dbReference type="OrthoDB" id="9806127at2"/>
<evidence type="ECO:0000256" key="3">
    <source>
        <dbReference type="ARBA" id="ARBA00022741"/>
    </source>
</evidence>
<keyword evidence="3" id="KW-0547">Nucleotide-binding</keyword>
<dbReference type="InterPro" id="IPR027417">
    <property type="entry name" value="P-loop_NTPase"/>
</dbReference>
<keyword evidence="5 8" id="KW-1133">Transmembrane helix</keyword>
<organism evidence="11 12">
    <name type="scientific">Actinoplanes philippinensis</name>
    <dbReference type="NCBI Taxonomy" id="35752"/>
    <lineage>
        <taxon>Bacteria</taxon>
        <taxon>Bacillati</taxon>
        <taxon>Actinomycetota</taxon>
        <taxon>Actinomycetes</taxon>
        <taxon>Micromonosporales</taxon>
        <taxon>Micromonosporaceae</taxon>
        <taxon>Actinoplanes</taxon>
    </lineage>
</organism>
<feature type="transmembrane region" description="Helical" evidence="8">
    <location>
        <begin position="136"/>
        <end position="162"/>
    </location>
</feature>
<dbReference type="PROSITE" id="PS50893">
    <property type="entry name" value="ABC_TRANSPORTER_2"/>
    <property type="match status" value="1"/>
</dbReference>
<keyword evidence="12" id="KW-1185">Reference proteome</keyword>
<dbReference type="GO" id="GO:0005524">
    <property type="term" value="F:ATP binding"/>
    <property type="evidence" value="ECO:0007669"/>
    <property type="project" value="UniProtKB-KW"/>
</dbReference>
<feature type="region of interest" description="Disordered" evidence="7">
    <location>
        <begin position="1"/>
        <end position="41"/>
    </location>
</feature>
<dbReference type="InterPro" id="IPR039421">
    <property type="entry name" value="Type_1_exporter"/>
</dbReference>
<feature type="transmembrane region" description="Helical" evidence="8">
    <location>
        <begin position="328"/>
        <end position="349"/>
    </location>
</feature>
<evidence type="ECO:0000256" key="1">
    <source>
        <dbReference type="ARBA" id="ARBA00004651"/>
    </source>
</evidence>
<accession>A0A1I2L1A3</accession>
<dbReference type="AlphaFoldDB" id="A0A1I2L1A3"/>
<evidence type="ECO:0000256" key="8">
    <source>
        <dbReference type="SAM" id="Phobius"/>
    </source>
</evidence>
<feature type="transmembrane region" description="Helical" evidence="8">
    <location>
        <begin position="218"/>
        <end position="246"/>
    </location>
</feature>
<evidence type="ECO:0000256" key="4">
    <source>
        <dbReference type="ARBA" id="ARBA00022840"/>
    </source>
</evidence>
<evidence type="ECO:0000256" key="5">
    <source>
        <dbReference type="ARBA" id="ARBA00022989"/>
    </source>
</evidence>
<dbReference type="STRING" id="35752.SAMN05421541_119147"/>
<dbReference type="SUPFAM" id="SSF90123">
    <property type="entry name" value="ABC transporter transmembrane region"/>
    <property type="match status" value="1"/>
</dbReference>